<dbReference type="Pfam" id="PF04239">
    <property type="entry name" value="DUF421"/>
    <property type="match status" value="1"/>
</dbReference>
<proteinExistence type="inferred from homology"/>
<keyword evidence="6 7" id="KW-0472">Membrane</keyword>
<evidence type="ECO:0000256" key="3">
    <source>
        <dbReference type="ARBA" id="ARBA00022475"/>
    </source>
</evidence>
<feature type="transmembrane region" description="Helical" evidence="7">
    <location>
        <begin position="46"/>
        <end position="64"/>
    </location>
</feature>
<name>A0A1H7YEB8_9BACT</name>
<keyword evidence="3" id="KW-1003">Cell membrane</keyword>
<evidence type="ECO:0000256" key="4">
    <source>
        <dbReference type="ARBA" id="ARBA00022692"/>
    </source>
</evidence>
<evidence type="ECO:0000256" key="1">
    <source>
        <dbReference type="ARBA" id="ARBA00004651"/>
    </source>
</evidence>
<comment type="subcellular location">
    <subcellularLocation>
        <location evidence="1">Cell membrane</location>
        <topology evidence="1">Multi-pass membrane protein</topology>
    </subcellularLocation>
</comment>
<evidence type="ECO:0000256" key="6">
    <source>
        <dbReference type="ARBA" id="ARBA00023136"/>
    </source>
</evidence>
<accession>A0A1H7YEB8</accession>
<dbReference type="EMBL" id="FOBB01000004">
    <property type="protein sequence ID" value="SEM44293.1"/>
    <property type="molecule type" value="Genomic_DNA"/>
</dbReference>
<dbReference type="STRING" id="573321.SAMN04488505_104416"/>
<organism evidence="9 10">
    <name type="scientific">Chitinophaga rupis</name>
    <dbReference type="NCBI Taxonomy" id="573321"/>
    <lineage>
        <taxon>Bacteria</taxon>
        <taxon>Pseudomonadati</taxon>
        <taxon>Bacteroidota</taxon>
        <taxon>Chitinophagia</taxon>
        <taxon>Chitinophagales</taxon>
        <taxon>Chitinophagaceae</taxon>
        <taxon>Chitinophaga</taxon>
    </lineage>
</organism>
<evidence type="ECO:0000256" key="5">
    <source>
        <dbReference type="ARBA" id="ARBA00022989"/>
    </source>
</evidence>
<keyword evidence="10" id="KW-1185">Reference proteome</keyword>
<dbReference type="RefSeq" id="WP_089915405.1">
    <property type="nucleotide sequence ID" value="NZ_FOBB01000004.1"/>
</dbReference>
<evidence type="ECO:0000259" key="8">
    <source>
        <dbReference type="Pfam" id="PF04239"/>
    </source>
</evidence>
<evidence type="ECO:0000313" key="10">
    <source>
        <dbReference type="Proteomes" id="UP000198984"/>
    </source>
</evidence>
<comment type="similarity">
    <text evidence="2">Belongs to the UPF0702 family.</text>
</comment>
<protein>
    <recommendedName>
        <fullName evidence="8">YetF C-terminal domain-containing protein</fullName>
    </recommendedName>
</protein>
<keyword evidence="5 7" id="KW-1133">Transmembrane helix</keyword>
<dbReference type="PANTHER" id="PTHR34582:SF6">
    <property type="entry name" value="UPF0702 TRANSMEMBRANE PROTEIN YCAP"/>
    <property type="match status" value="1"/>
</dbReference>
<dbReference type="InterPro" id="IPR007353">
    <property type="entry name" value="DUF421"/>
</dbReference>
<dbReference type="InterPro" id="IPR023090">
    <property type="entry name" value="UPF0702_alpha/beta_dom_sf"/>
</dbReference>
<dbReference type="GO" id="GO:0005886">
    <property type="term" value="C:plasma membrane"/>
    <property type="evidence" value="ECO:0007669"/>
    <property type="project" value="UniProtKB-SubCell"/>
</dbReference>
<feature type="domain" description="YetF C-terminal" evidence="8">
    <location>
        <begin position="93"/>
        <end position="162"/>
    </location>
</feature>
<evidence type="ECO:0000256" key="2">
    <source>
        <dbReference type="ARBA" id="ARBA00006448"/>
    </source>
</evidence>
<dbReference type="Gene3D" id="3.30.240.20">
    <property type="entry name" value="bsu07140 like domains"/>
    <property type="match status" value="1"/>
</dbReference>
<sequence>MDILGTFWGEGENITILQMSVRAFVMFFIALTLVRIGGMRIFGKKSAFDTIIIIMLGAVLARGVVGASPYWDTVAASSVMIAVHRLLSWLSGKSSRMNNLLKGKALVLYESGNIVWENMRFAALSEEDLMQSLRLETKQESLAVIEKAYMETNGRISFITKRT</sequence>
<evidence type="ECO:0000256" key="7">
    <source>
        <dbReference type="SAM" id="Phobius"/>
    </source>
</evidence>
<dbReference type="OrthoDB" id="9793799at2"/>
<evidence type="ECO:0000313" key="9">
    <source>
        <dbReference type="EMBL" id="SEM44293.1"/>
    </source>
</evidence>
<dbReference type="PANTHER" id="PTHR34582">
    <property type="entry name" value="UPF0702 TRANSMEMBRANE PROTEIN YCAP"/>
    <property type="match status" value="1"/>
</dbReference>
<keyword evidence="4 7" id="KW-0812">Transmembrane</keyword>
<dbReference type="AlphaFoldDB" id="A0A1H7YEB8"/>
<gene>
    <name evidence="9" type="ORF">SAMN04488505_104416</name>
</gene>
<dbReference type="Proteomes" id="UP000198984">
    <property type="component" value="Unassembled WGS sequence"/>
</dbReference>
<feature type="transmembrane region" description="Helical" evidence="7">
    <location>
        <begin position="14"/>
        <end position="34"/>
    </location>
</feature>
<reference evidence="9 10" key="1">
    <citation type="submission" date="2016-10" db="EMBL/GenBank/DDBJ databases">
        <authorList>
            <person name="de Groot N.N."/>
        </authorList>
    </citation>
    <scope>NUCLEOTIDE SEQUENCE [LARGE SCALE GENOMIC DNA]</scope>
    <source>
        <strain evidence="9 10">DSM 21039</strain>
    </source>
</reference>